<reference evidence="4" key="2">
    <citation type="submission" date="2025-04" db="UniProtKB">
        <authorList>
            <consortium name="RefSeq"/>
        </authorList>
    </citation>
    <scope>IDENTIFICATION</scope>
    <source>
        <strain evidence="4">DH4</strain>
        <tissue evidence="4">Whole body</tissue>
    </source>
</reference>
<organism evidence="2">
    <name type="scientific">Apis mellifera</name>
    <name type="common">Honeybee</name>
    <dbReference type="NCBI Taxonomy" id="7460"/>
    <lineage>
        <taxon>Eukaryota</taxon>
        <taxon>Metazoa</taxon>
        <taxon>Ecdysozoa</taxon>
        <taxon>Arthropoda</taxon>
        <taxon>Hexapoda</taxon>
        <taxon>Insecta</taxon>
        <taxon>Pterygota</taxon>
        <taxon>Neoptera</taxon>
        <taxon>Endopterygota</taxon>
        <taxon>Hymenoptera</taxon>
        <taxon>Apocrita</taxon>
        <taxon>Aculeata</taxon>
        <taxon>Apoidea</taxon>
        <taxon>Anthophila</taxon>
        <taxon>Apidae</taxon>
        <taxon>Apis</taxon>
    </lineage>
</organism>
<dbReference type="RefSeq" id="XP_026296990.1">
    <property type="nucleotide sequence ID" value="XM_026441205.1"/>
</dbReference>
<dbReference type="KEGG" id="ame:100577958"/>
<accession>A0A8B8GZ10</accession>
<dbReference type="OMA" id="EIDCSRC"/>
<sequence length="966" mass="111114">MFDDCTTITKMNIDKNKEDYVIHSGELSQKCYIAWSPPKDKKISYKQRYVTCSRSVPHKSKHFIKYRISRSLNFDGSACNSSSENSSFEEDKHLSRSAKIMRALNFNSSPSYYGKTKIRKSLNFNLTPSPKSFRCIKKGIRKSVSLNFNSPLSASRKFLNLDDNPNISANSSLLFSSSDSIDENQNETPSQSSTKEHEILHYSTPNTKSTKKSLCSASFTPLLRNQLKETIDNIVYVNATPNSQSLKRIKGRSKYTNNIPMNTSRNLFHEFHDNDEGRSCTPKNLVCIIPESMSAIKRSHKKERSSRRNERCTSQYTNNFVNDETILQDKNNLLLTQHGKYIDPLQDSKSDINSINQSINENINELILSHSEGDMSDTGSLFDYTEEKQNNVLKESKVSDWTLNYSNVIPKIDNFDVEVKLEKNMKCLSKHKNENELFQNFSNIDANNLSNQNNNVTNDIRSVTPESVNEIVLESQTSVTPENSINILQNIVKDSIKKSHKKIKDDNKRKLFSPKVLQNKFETTEEQENIKCWKNFENIERNIIPIETNYHNTSKEERSSTPEKVNSSRLLLSQFNSVKKSHKKDKHNKILSGFLKRQEYFNKDVDLDINNKYKTFNVDDTSECKYRMEDFSSNLDVITNIGDSTSLISSENLNISLDKLSPSKKQKSQDLSLNYEMNMLYDSELQELDTSKEEFKIFTPLKRKRSSIASIACKEYLCFYDLSPEKNEYSEDGNISFSRCLTPVPNFSNFCAKIKENNITTVKLDNNINNENMKEVCDSDNDVTGRLTPRNMSTTELYPNLDSIKKSHKKNKRGNISRKDFTLIRNDHYVNKRHETSMENIINETDNLSDFSNDFVTVDDVMNKSIHEKPISNNNTEIKDSTNLVDDNQSCANNNSKNTTVTPPNCLKTKSYIKLLGETSIKRSHKKVRDKRKEELIINTNELSDDGSIFGDEENLIFTEDKSMRD</sequence>
<reference evidence="2" key="1">
    <citation type="submission" date="2021-01" db="UniProtKB">
        <authorList>
            <consortium name="EnsemblMetazoa"/>
        </authorList>
    </citation>
    <scope>IDENTIFICATION</scope>
    <source>
        <strain evidence="2">DH4</strain>
    </source>
</reference>
<accession>A0A7M7L649</accession>
<dbReference type="GeneID" id="100577958"/>
<dbReference type="AlphaFoldDB" id="A0A7M7L649"/>
<protein>
    <submittedName>
        <fullName evidence="2 4">Uncharacterized protein</fullName>
    </submittedName>
</protein>
<proteinExistence type="predicted"/>
<dbReference type="OrthoDB" id="7685493at2759"/>
<dbReference type="Proteomes" id="UP000005203">
    <property type="component" value="Linkage group LG6"/>
</dbReference>
<evidence type="ECO:0000313" key="2">
    <source>
        <dbReference type="EnsemblMetazoa" id="XP_026296990"/>
    </source>
</evidence>
<evidence type="ECO:0000256" key="1">
    <source>
        <dbReference type="SAM" id="MobiDB-lite"/>
    </source>
</evidence>
<feature type="region of interest" description="Disordered" evidence="1">
    <location>
        <begin position="179"/>
        <end position="198"/>
    </location>
</feature>
<gene>
    <name evidence="4" type="primary">LOC100577958</name>
</gene>
<evidence type="ECO:0000313" key="4">
    <source>
        <dbReference type="RefSeq" id="XP_026296990.1"/>
    </source>
</evidence>
<evidence type="ECO:0000313" key="3">
    <source>
        <dbReference type="Proteomes" id="UP000005203"/>
    </source>
</evidence>
<name>A0A7M7L649_APIME</name>
<keyword evidence="3" id="KW-1185">Reference proteome</keyword>
<dbReference type="EnsemblMetazoa" id="XM_026441205">
    <property type="protein sequence ID" value="XP_026296990"/>
    <property type="gene ID" value="LOC100577958"/>
</dbReference>